<accession>A0ABN8H2S8</accession>
<dbReference type="Pfam" id="PF15565">
    <property type="entry name" value="Imm30"/>
    <property type="match status" value="1"/>
</dbReference>
<proteinExistence type="predicted"/>
<organism evidence="2 3">
    <name type="scientific">Paenibacillus plantiphilus</name>
    <dbReference type="NCBI Taxonomy" id="2905650"/>
    <lineage>
        <taxon>Bacteria</taxon>
        <taxon>Bacillati</taxon>
        <taxon>Bacillota</taxon>
        <taxon>Bacilli</taxon>
        <taxon>Bacillales</taxon>
        <taxon>Paenibacillaceae</taxon>
        <taxon>Paenibacillus</taxon>
    </lineage>
</organism>
<dbReference type="EMBL" id="CAKMMF010000054">
    <property type="protein sequence ID" value="CAH1225744.1"/>
    <property type="molecule type" value="Genomic_DNA"/>
</dbReference>
<gene>
    <name evidence="2" type="ORF">PAECIP111893_05294</name>
</gene>
<comment type="caution">
    <text evidence="2">The sequence shown here is derived from an EMBL/GenBank/DDBJ whole genome shotgun (WGS) entry which is preliminary data.</text>
</comment>
<dbReference type="Proteomes" id="UP000838686">
    <property type="component" value="Unassembled WGS sequence"/>
</dbReference>
<dbReference type="InterPro" id="IPR029084">
    <property type="entry name" value="Imm30"/>
</dbReference>
<evidence type="ECO:0000259" key="1">
    <source>
        <dbReference type="Pfam" id="PF15565"/>
    </source>
</evidence>
<protein>
    <recommendedName>
        <fullName evidence="1">Immunity protein 30 domain-containing protein</fullName>
    </recommendedName>
</protein>
<reference evidence="2" key="1">
    <citation type="submission" date="2022-01" db="EMBL/GenBank/DDBJ databases">
        <authorList>
            <person name="Criscuolo A."/>
        </authorList>
    </citation>
    <scope>NUCLEOTIDE SEQUENCE</scope>
    <source>
        <strain evidence="2">CIP111893</strain>
    </source>
</reference>
<sequence>MDVRLELERVFNNRLLRTENEIREYEMALEKLLALNDVSLIGELCKGFDDDTEHHEVMFGLVHGIEYLYQNKAEEGLRLIAISVPKMLSHAKEWVEILHYRILNHPQERKNYAHVLLMLDESARNEIVKLLTDIKEAKSGKFGSYVDEVLKLTITSI</sequence>
<keyword evidence="3" id="KW-1185">Reference proteome</keyword>
<evidence type="ECO:0000313" key="3">
    <source>
        <dbReference type="Proteomes" id="UP000838686"/>
    </source>
</evidence>
<evidence type="ECO:0000313" key="2">
    <source>
        <dbReference type="EMBL" id="CAH1225744.1"/>
    </source>
</evidence>
<name>A0ABN8H2S8_9BACL</name>
<feature type="domain" description="Immunity protein 30" evidence="1">
    <location>
        <begin position="12"/>
        <end position="112"/>
    </location>
</feature>